<evidence type="ECO:0000313" key="3">
    <source>
        <dbReference type="Proteomes" id="UP000037460"/>
    </source>
</evidence>
<dbReference type="GO" id="GO:0003677">
    <property type="term" value="F:DNA binding"/>
    <property type="evidence" value="ECO:0007669"/>
    <property type="project" value="InterPro"/>
</dbReference>
<accession>A0A0M0K1Y6</accession>
<dbReference type="GO" id="GO:0003700">
    <property type="term" value="F:DNA-binding transcription factor activity"/>
    <property type="evidence" value="ECO:0007669"/>
    <property type="project" value="InterPro"/>
</dbReference>
<organism evidence="2 3">
    <name type="scientific">Chrysochromulina tobinii</name>
    <dbReference type="NCBI Taxonomy" id="1460289"/>
    <lineage>
        <taxon>Eukaryota</taxon>
        <taxon>Haptista</taxon>
        <taxon>Haptophyta</taxon>
        <taxon>Prymnesiophyceae</taxon>
        <taxon>Prymnesiales</taxon>
        <taxon>Chrysochromulinaceae</taxon>
        <taxon>Chrysochromulina</taxon>
    </lineage>
</organism>
<feature type="region of interest" description="Disordered" evidence="1">
    <location>
        <begin position="371"/>
        <end position="393"/>
    </location>
</feature>
<dbReference type="AlphaFoldDB" id="A0A0M0K1Y6"/>
<reference evidence="3" key="1">
    <citation type="journal article" date="2015" name="PLoS Genet.">
        <title>Genome Sequence and Transcriptome Analyses of Chrysochromulina tobin: Metabolic Tools for Enhanced Algal Fitness in the Prominent Order Prymnesiales (Haptophyceae).</title>
        <authorList>
            <person name="Hovde B.T."/>
            <person name="Deodato C.R."/>
            <person name="Hunsperger H.M."/>
            <person name="Ryken S.A."/>
            <person name="Yost W."/>
            <person name="Jha R.K."/>
            <person name="Patterson J."/>
            <person name="Monnat R.J. Jr."/>
            <person name="Barlow S.B."/>
            <person name="Starkenburg S.R."/>
            <person name="Cattolico R.A."/>
        </authorList>
    </citation>
    <scope>NUCLEOTIDE SEQUENCE</scope>
    <source>
        <strain evidence="3">CCMP291</strain>
    </source>
</reference>
<dbReference type="Proteomes" id="UP000037460">
    <property type="component" value="Unassembled WGS sequence"/>
</dbReference>
<dbReference type="PANTHER" id="PTHR31677">
    <property type="entry name" value="AP2 DOMAIN CLASS TRANSCRIPTION FACTOR"/>
    <property type="match status" value="1"/>
</dbReference>
<dbReference type="OrthoDB" id="1931494at2759"/>
<gene>
    <name evidence="2" type="ORF">Ctob_015431</name>
</gene>
<feature type="compositionally biased region" description="Gly residues" evidence="1">
    <location>
        <begin position="792"/>
        <end position="804"/>
    </location>
</feature>
<proteinExistence type="predicted"/>
<dbReference type="Gene3D" id="3.30.730.10">
    <property type="entry name" value="AP2/ERF domain"/>
    <property type="match status" value="3"/>
</dbReference>
<evidence type="ECO:0000313" key="2">
    <source>
        <dbReference type="EMBL" id="KOO32393.1"/>
    </source>
</evidence>
<dbReference type="InterPro" id="IPR016177">
    <property type="entry name" value="DNA-bd_dom_sf"/>
</dbReference>
<name>A0A0M0K1Y6_9EUKA</name>
<keyword evidence="3" id="KW-1185">Reference proteome</keyword>
<dbReference type="PANTHER" id="PTHR31677:SF196">
    <property type="entry name" value="ETHYLENE-RESPONSIVE TRANSCRIPTION FACTOR ERF109"/>
    <property type="match status" value="1"/>
</dbReference>
<dbReference type="InterPro" id="IPR036955">
    <property type="entry name" value="AP2/ERF_dom_sf"/>
</dbReference>
<protein>
    <recommendedName>
        <fullName evidence="4">AP2/ERF domain-containing protein</fullName>
    </recommendedName>
</protein>
<dbReference type="SUPFAM" id="SSF54171">
    <property type="entry name" value="DNA-binding domain"/>
    <property type="match status" value="3"/>
</dbReference>
<feature type="region of interest" description="Disordered" evidence="1">
    <location>
        <begin position="785"/>
        <end position="812"/>
    </location>
</feature>
<sequence>MIDTLLDYAFIFDGGLKRHWIVYNIHAIKAADLENLAQQLAAEHGVERTTMLRALLAMVSLRERGWQEPSASSLSGTHAGMEDFTRLVSFLGAERGLILDTGLIYDQLQPGLLTKVLKLAKFLRMELSAPGKGLVHCMDRAEAVAGLKYGDPRVANEMIHSDQLAAEAYVRGAMIIDPPSTLYGGDGTEPVLGCFVTGTDSAKMSYIVVRAVPALADGPVSKKRARSKAGGAFVGDMTDHQTRGDEHDFNFATVGQNAFNLGAHLRAVLHSRNTVGGVSWLPAKLFDELGGGETWEGLPFKPRPTVKYHDTDEVLLSGGKVLEHALERHLQCSLTASEQAAECARVLRAQPNPSETVRCLLGNVAVGSSDAKGAPKVTTHRGGKRSRGEAASSPANGMAIPQIVWAELPLWAEGARVKAAQDRWATMPPILIKNLTEAEHLAAKERWLGPRARRAATLQNEFAAFLKHQRTEFSDEQDREQFVRALWLNPGLHPTLEELGFDNPGQEPDTKKRRKYEAWRGKLEKWAEDERAATADEARAAAAAEGLELVPSPSGETGFKGVYKDGGRYEAKIWENGKSRHLGRFATPEEAALCYARHIGAERATAEAAQARITVRITVPQPLTADEARAAAVAEGLELVPSPSGGLGFKGVYKVGGKYEAKIWENGKSRHLGRFATPEEAALCYARHIGAERATAEAAKARIPVLQPLTADEARAAAAAEGLELVPSPSGETGFKSVHRNGGKYEAKITEKGKTRHLGNFATPEEAALCYARHIGAERATAEAARAAAAHGGRGQGGGGGRGPRAGAVGEK</sequence>
<comment type="caution">
    <text evidence="2">The sequence shown here is derived from an EMBL/GenBank/DDBJ whole genome shotgun (WGS) entry which is preliminary data.</text>
</comment>
<dbReference type="EMBL" id="JWZX01001787">
    <property type="protein sequence ID" value="KOO32393.1"/>
    <property type="molecule type" value="Genomic_DNA"/>
</dbReference>
<evidence type="ECO:0000256" key="1">
    <source>
        <dbReference type="SAM" id="MobiDB-lite"/>
    </source>
</evidence>
<evidence type="ECO:0008006" key="4">
    <source>
        <dbReference type="Google" id="ProtNLM"/>
    </source>
</evidence>